<evidence type="ECO:0000256" key="7">
    <source>
        <dbReference type="ARBA" id="ARBA00022771"/>
    </source>
</evidence>
<keyword evidence="14" id="KW-0675">Receptor</keyword>
<keyword evidence="1" id="KW-0600">Photoreceptor protein</keyword>
<dbReference type="SUPFAM" id="SSF55785">
    <property type="entry name" value="PYP-like sensor domain (PAS domain)"/>
    <property type="match status" value="1"/>
</dbReference>
<dbReference type="Proteomes" id="UP001172102">
    <property type="component" value="Unassembled WGS sequence"/>
</dbReference>
<keyword evidence="3" id="KW-0285">Flavoprotein</keyword>
<evidence type="ECO:0000256" key="8">
    <source>
        <dbReference type="ARBA" id="ARBA00022833"/>
    </source>
</evidence>
<evidence type="ECO:0000256" key="14">
    <source>
        <dbReference type="ARBA" id="ARBA00023170"/>
    </source>
</evidence>
<evidence type="ECO:0000256" key="11">
    <source>
        <dbReference type="ARBA" id="ARBA00023125"/>
    </source>
</evidence>
<evidence type="ECO:0000256" key="12">
    <source>
        <dbReference type="ARBA" id="ARBA00023159"/>
    </source>
</evidence>
<keyword evidence="7" id="KW-0863">Zinc-finger</keyword>
<dbReference type="Pfam" id="PF13426">
    <property type="entry name" value="PAS_9"/>
    <property type="match status" value="1"/>
</dbReference>
<evidence type="ECO:0000256" key="3">
    <source>
        <dbReference type="ARBA" id="ARBA00022630"/>
    </source>
</evidence>
<dbReference type="FunFam" id="3.30.450.20:FF:000064">
    <property type="entry name" value="Vivid PAS protein VVD"/>
    <property type="match status" value="1"/>
</dbReference>
<accession>A0AA40A1L8</accession>
<name>A0AA40A1L8_9PEZI</name>
<evidence type="ECO:0000256" key="2">
    <source>
        <dbReference type="ARBA" id="ARBA00022606"/>
    </source>
</evidence>
<keyword evidence="11" id="KW-0238">DNA-binding</keyword>
<evidence type="ECO:0000313" key="16">
    <source>
        <dbReference type="EMBL" id="KAK0707566.1"/>
    </source>
</evidence>
<organism evidence="16 17">
    <name type="scientific">Lasiosphaeris hirsuta</name>
    <dbReference type="NCBI Taxonomy" id="260670"/>
    <lineage>
        <taxon>Eukaryota</taxon>
        <taxon>Fungi</taxon>
        <taxon>Dikarya</taxon>
        <taxon>Ascomycota</taxon>
        <taxon>Pezizomycotina</taxon>
        <taxon>Sordariomycetes</taxon>
        <taxon>Sordariomycetidae</taxon>
        <taxon>Sordariales</taxon>
        <taxon>Lasiosphaeriaceae</taxon>
        <taxon>Lasiosphaeris</taxon>
    </lineage>
</organism>
<keyword evidence="13" id="KW-0804">Transcription</keyword>
<evidence type="ECO:0000313" key="17">
    <source>
        <dbReference type="Proteomes" id="UP001172102"/>
    </source>
</evidence>
<evidence type="ECO:0000256" key="1">
    <source>
        <dbReference type="ARBA" id="ARBA00022543"/>
    </source>
</evidence>
<dbReference type="GO" id="GO:0003677">
    <property type="term" value="F:DNA binding"/>
    <property type="evidence" value="ECO:0007669"/>
    <property type="project" value="UniProtKB-KW"/>
</dbReference>
<dbReference type="InterPro" id="IPR035965">
    <property type="entry name" value="PAS-like_dom_sf"/>
</dbReference>
<comment type="caution">
    <text evidence="16">The sequence shown here is derived from an EMBL/GenBank/DDBJ whole genome shotgun (WGS) entry which is preliminary data.</text>
</comment>
<keyword evidence="8" id="KW-0862">Zinc</keyword>
<dbReference type="GO" id="GO:0008270">
    <property type="term" value="F:zinc ion binding"/>
    <property type="evidence" value="ECO:0007669"/>
    <property type="project" value="UniProtKB-KW"/>
</dbReference>
<dbReference type="InterPro" id="IPR000014">
    <property type="entry name" value="PAS"/>
</dbReference>
<evidence type="ECO:0000256" key="9">
    <source>
        <dbReference type="ARBA" id="ARBA00022991"/>
    </source>
</evidence>
<keyword evidence="5" id="KW-0479">Metal-binding</keyword>
<evidence type="ECO:0000259" key="15">
    <source>
        <dbReference type="PROSITE" id="PS50112"/>
    </source>
</evidence>
<evidence type="ECO:0000256" key="4">
    <source>
        <dbReference type="ARBA" id="ARBA00022643"/>
    </source>
</evidence>
<evidence type="ECO:0000256" key="10">
    <source>
        <dbReference type="ARBA" id="ARBA00023015"/>
    </source>
</evidence>
<evidence type="ECO:0000256" key="13">
    <source>
        <dbReference type="ARBA" id="ARBA00023163"/>
    </source>
</evidence>
<gene>
    <name evidence="16" type="ORF">B0H67DRAFT_602865</name>
</gene>
<reference evidence="16" key="1">
    <citation type="submission" date="2023-06" db="EMBL/GenBank/DDBJ databases">
        <title>Genome-scale phylogeny and comparative genomics of the fungal order Sordariales.</title>
        <authorList>
            <consortium name="Lawrence Berkeley National Laboratory"/>
            <person name="Hensen N."/>
            <person name="Bonometti L."/>
            <person name="Westerberg I."/>
            <person name="Brannstrom I.O."/>
            <person name="Guillou S."/>
            <person name="Cros-Aarteil S."/>
            <person name="Calhoun S."/>
            <person name="Haridas S."/>
            <person name="Kuo A."/>
            <person name="Mondo S."/>
            <person name="Pangilinan J."/>
            <person name="Riley R."/>
            <person name="Labutti K."/>
            <person name="Andreopoulos B."/>
            <person name="Lipzen A."/>
            <person name="Chen C."/>
            <person name="Yanf M."/>
            <person name="Daum C."/>
            <person name="Ng V."/>
            <person name="Clum A."/>
            <person name="Steindorff A."/>
            <person name="Ohm R."/>
            <person name="Martin F."/>
            <person name="Silar P."/>
            <person name="Natvig D."/>
            <person name="Lalanne C."/>
            <person name="Gautier V."/>
            <person name="Ament-Velasquez S.L."/>
            <person name="Kruys A."/>
            <person name="Hutchinson M.I."/>
            <person name="Powell A.J."/>
            <person name="Barry K."/>
            <person name="Miller A.N."/>
            <person name="Grigoriev I.V."/>
            <person name="Debuchy R."/>
            <person name="Gladieux P."/>
            <person name="Thoren M.H."/>
            <person name="Johannesson H."/>
        </authorList>
    </citation>
    <scope>NUCLEOTIDE SEQUENCE</scope>
    <source>
        <strain evidence="16">SMH4607-1</strain>
    </source>
</reference>
<proteinExistence type="predicted"/>
<keyword evidence="10" id="KW-0805">Transcription regulation</keyword>
<dbReference type="PANTHER" id="PTHR47429">
    <property type="entry name" value="PROTEIN TWIN LOV 1"/>
    <property type="match status" value="1"/>
</dbReference>
<dbReference type="EMBL" id="JAUKUA010000006">
    <property type="protein sequence ID" value="KAK0707566.1"/>
    <property type="molecule type" value="Genomic_DNA"/>
</dbReference>
<dbReference type="CDD" id="cd00130">
    <property type="entry name" value="PAS"/>
    <property type="match status" value="1"/>
</dbReference>
<keyword evidence="9" id="KW-0157">Chromophore</keyword>
<evidence type="ECO:0000256" key="5">
    <source>
        <dbReference type="ARBA" id="ARBA00022723"/>
    </source>
</evidence>
<dbReference type="Gene3D" id="3.30.450.20">
    <property type="entry name" value="PAS domain"/>
    <property type="match status" value="1"/>
</dbReference>
<sequence length="173" mass="19605">MNTWEVTPYEYSHGGNVDTQNSLIYPGLYAPSQYNIMQILVHIYDRPNKKVDLGPVDASCPIVLCDLMEPDQPIIYASDAFLYLTGYSTDEILGHNCRFLQAPGGKVKAKSTRKHVDKDTIRKMRKAVEKQAEIQVEVVNFKKNGQRFVNLLTMIPVCVDGRAFCVGFQSERE</sequence>
<keyword evidence="12" id="KW-0010">Activator</keyword>
<keyword evidence="4" id="KW-0288">FMN</keyword>
<dbReference type="GO" id="GO:0005634">
    <property type="term" value="C:nucleus"/>
    <property type="evidence" value="ECO:0007669"/>
    <property type="project" value="TreeGrafter"/>
</dbReference>
<keyword evidence="17" id="KW-1185">Reference proteome</keyword>
<evidence type="ECO:0000256" key="6">
    <source>
        <dbReference type="ARBA" id="ARBA00022737"/>
    </source>
</evidence>
<dbReference type="PROSITE" id="PS50112">
    <property type="entry name" value="PAS"/>
    <property type="match status" value="1"/>
</dbReference>
<dbReference type="GO" id="GO:0009881">
    <property type="term" value="F:photoreceptor activity"/>
    <property type="evidence" value="ECO:0007669"/>
    <property type="project" value="UniProtKB-KW"/>
</dbReference>
<protein>
    <submittedName>
        <fullName evidence="16">Vivid PAS protein VVD</fullName>
    </submittedName>
</protein>
<dbReference type="AlphaFoldDB" id="A0AA40A1L8"/>
<keyword evidence="2" id="KW-0716">Sensory transduction</keyword>
<feature type="domain" description="PAS" evidence="15">
    <location>
        <begin position="74"/>
        <end position="96"/>
    </location>
</feature>
<dbReference type="PANTHER" id="PTHR47429:SF7">
    <property type="entry name" value="GATA-FACTOR"/>
    <property type="match status" value="1"/>
</dbReference>
<keyword evidence="6" id="KW-0677">Repeat</keyword>